<evidence type="ECO:0000313" key="2">
    <source>
        <dbReference type="Proteomes" id="UP000681720"/>
    </source>
</evidence>
<comment type="caution">
    <text evidence="1">The sequence shown here is derived from an EMBL/GenBank/DDBJ whole genome shotgun (WGS) entry which is preliminary data.</text>
</comment>
<protein>
    <submittedName>
        <fullName evidence="1">Uncharacterized protein</fullName>
    </submittedName>
</protein>
<dbReference type="EMBL" id="CAJOBJ010365212">
    <property type="protein sequence ID" value="CAF5220624.1"/>
    <property type="molecule type" value="Genomic_DNA"/>
</dbReference>
<reference evidence="1" key="1">
    <citation type="submission" date="2021-02" db="EMBL/GenBank/DDBJ databases">
        <authorList>
            <person name="Nowell W R."/>
        </authorList>
    </citation>
    <scope>NUCLEOTIDE SEQUENCE</scope>
</reference>
<dbReference type="Proteomes" id="UP000681720">
    <property type="component" value="Unassembled WGS sequence"/>
</dbReference>
<sequence length="148" mass="16597">MDEKEVDVFKQVGPIVSDVNELLKRVKRLNQQMDSSQNQDQFTKITNIFCAEIDKPTNAQRQMAEDGNIFEEFAGTFTKTNQNDSTRQQSSESLEDDIGIDCSEIRRSIEQSSDVGYIVWPLIKPLLLGKILYAPATPVSNAIIAKVG</sequence>
<organism evidence="1 2">
    <name type="scientific">Rotaria magnacalcarata</name>
    <dbReference type="NCBI Taxonomy" id="392030"/>
    <lineage>
        <taxon>Eukaryota</taxon>
        <taxon>Metazoa</taxon>
        <taxon>Spiralia</taxon>
        <taxon>Gnathifera</taxon>
        <taxon>Rotifera</taxon>
        <taxon>Eurotatoria</taxon>
        <taxon>Bdelloidea</taxon>
        <taxon>Philodinida</taxon>
        <taxon>Philodinidae</taxon>
        <taxon>Rotaria</taxon>
    </lineage>
</organism>
<accession>A0A8S3JUU6</accession>
<dbReference type="AlphaFoldDB" id="A0A8S3JUU6"/>
<name>A0A8S3JUU6_9BILA</name>
<feature type="non-terminal residue" evidence="1">
    <location>
        <position position="148"/>
    </location>
</feature>
<evidence type="ECO:0000313" key="1">
    <source>
        <dbReference type="EMBL" id="CAF5220624.1"/>
    </source>
</evidence>
<proteinExistence type="predicted"/>
<gene>
    <name evidence="1" type="ORF">GIL414_LOCUS84113</name>
</gene>